<dbReference type="GeneTree" id="ENSGT01030000239935"/>
<keyword evidence="2" id="KW-1185">Reference proteome</keyword>
<sequence length="65" mass="7354">CWELSLNVYTPEQKMHCSVTCLVSKNCSGIYIHNVQVCYISIHVPWWFAASINLSSTLVSNFSSL</sequence>
<organism evidence="1 2">
    <name type="scientific">Macaca fascicularis</name>
    <name type="common">Crab-eating macaque</name>
    <name type="synonym">Cynomolgus monkey</name>
    <dbReference type="NCBI Taxonomy" id="9541"/>
    <lineage>
        <taxon>Eukaryota</taxon>
        <taxon>Metazoa</taxon>
        <taxon>Chordata</taxon>
        <taxon>Craniata</taxon>
        <taxon>Vertebrata</taxon>
        <taxon>Euteleostomi</taxon>
        <taxon>Mammalia</taxon>
        <taxon>Eutheria</taxon>
        <taxon>Euarchontoglires</taxon>
        <taxon>Primates</taxon>
        <taxon>Haplorrhini</taxon>
        <taxon>Catarrhini</taxon>
        <taxon>Cercopithecidae</taxon>
        <taxon>Cercopithecinae</taxon>
        <taxon>Macaca</taxon>
    </lineage>
</organism>
<evidence type="ECO:0000313" key="2">
    <source>
        <dbReference type="Proteomes" id="UP000233100"/>
    </source>
</evidence>
<name>A0A7N9I9R0_MACFA</name>
<reference evidence="1 2" key="1">
    <citation type="submission" date="2013-03" db="EMBL/GenBank/DDBJ databases">
        <authorList>
            <person name="Warren W."/>
            <person name="Wilson R.K."/>
        </authorList>
    </citation>
    <scope>NUCLEOTIDE SEQUENCE</scope>
</reference>
<dbReference type="Proteomes" id="UP000233100">
    <property type="component" value="Chromosome 4"/>
</dbReference>
<evidence type="ECO:0000313" key="1">
    <source>
        <dbReference type="Ensembl" id="ENSMFAP00000046912.1"/>
    </source>
</evidence>
<dbReference type="Ensembl" id="ENSMFAT00000087515.1">
    <property type="protein sequence ID" value="ENSMFAP00000046912.1"/>
    <property type="gene ID" value="ENSMFAG00000047571.1"/>
</dbReference>
<accession>A0A7N9I9R0</accession>
<reference evidence="1" key="3">
    <citation type="submission" date="2025-09" db="UniProtKB">
        <authorList>
            <consortium name="Ensembl"/>
        </authorList>
    </citation>
    <scope>IDENTIFICATION</scope>
</reference>
<protein>
    <submittedName>
        <fullName evidence="1">Uncharacterized protein</fullName>
    </submittedName>
</protein>
<reference evidence="1" key="2">
    <citation type="submission" date="2025-08" db="UniProtKB">
        <authorList>
            <consortium name="Ensembl"/>
        </authorList>
    </citation>
    <scope>IDENTIFICATION</scope>
</reference>
<proteinExistence type="predicted"/>
<dbReference type="AlphaFoldDB" id="A0A7N9I9R0"/>